<dbReference type="GO" id="GO:0005524">
    <property type="term" value="F:ATP binding"/>
    <property type="evidence" value="ECO:0007669"/>
    <property type="project" value="UniProtKB-KW"/>
</dbReference>
<evidence type="ECO:0000313" key="4">
    <source>
        <dbReference type="Proteomes" id="UP000261420"/>
    </source>
</evidence>
<organism evidence="3 4">
    <name type="scientific">Seriola dumerili</name>
    <name type="common">Greater amberjack</name>
    <name type="synonym">Caranx dumerili</name>
    <dbReference type="NCBI Taxonomy" id="41447"/>
    <lineage>
        <taxon>Eukaryota</taxon>
        <taxon>Metazoa</taxon>
        <taxon>Chordata</taxon>
        <taxon>Craniata</taxon>
        <taxon>Vertebrata</taxon>
        <taxon>Euteleostomi</taxon>
        <taxon>Actinopterygii</taxon>
        <taxon>Neopterygii</taxon>
        <taxon>Teleostei</taxon>
        <taxon>Neoteleostei</taxon>
        <taxon>Acanthomorphata</taxon>
        <taxon>Carangaria</taxon>
        <taxon>Carangiformes</taxon>
        <taxon>Carangidae</taxon>
        <taxon>Seriola</taxon>
    </lineage>
</organism>
<reference evidence="3" key="1">
    <citation type="submission" date="2025-08" db="UniProtKB">
        <authorList>
            <consortium name="Ensembl"/>
        </authorList>
    </citation>
    <scope>IDENTIFICATION</scope>
</reference>
<keyword evidence="4" id="KW-1185">Reference proteome</keyword>
<evidence type="ECO:0000256" key="1">
    <source>
        <dbReference type="ARBA" id="ARBA00022741"/>
    </source>
</evidence>
<dbReference type="Pfam" id="PF08433">
    <property type="entry name" value="KTI12"/>
    <property type="match status" value="1"/>
</dbReference>
<keyword evidence="1" id="KW-0547">Nucleotide-binding</keyword>
<dbReference type="Ensembl" id="ENSSDUT00000026588.1">
    <property type="protein sequence ID" value="ENSSDUP00000026120.1"/>
    <property type="gene ID" value="ENSSDUG00000018928.1"/>
</dbReference>
<dbReference type="PANTHER" id="PTHR20873">
    <property type="entry name" value="L-SERYL-TRNA(SEC) KINASE"/>
    <property type="match status" value="1"/>
</dbReference>
<protein>
    <submittedName>
        <fullName evidence="3">Phosphoseryl-tRNA kinase</fullName>
    </submittedName>
</protein>
<reference evidence="3" key="2">
    <citation type="submission" date="2025-09" db="UniProtKB">
        <authorList>
            <consortium name="Ensembl"/>
        </authorList>
    </citation>
    <scope>IDENTIFICATION</scope>
</reference>
<dbReference type="InterPro" id="IPR052648">
    <property type="entry name" value="Ser-tRNA(Sec)_kinase"/>
</dbReference>
<proteinExistence type="predicted"/>
<dbReference type="SUPFAM" id="SSF52540">
    <property type="entry name" value="P-loop containing nucleoside triphosphate hydrolases"/>
    <property type="match status" value="1"/>
</dbReference>
<sequence>CEILQPMIWGLCKKAGVGRAPACLCVLCGLPATGKSTLARTVLSAAAQHGWRATVVPYDDLIPEHAFQTRAVEDGVALQDHTEWKLHRHAVLQCIEQFMKKPEVLAELPSKCQINRAAWEQCIHTLLQPEGLDHSCADRTPLLFLLDDNFYYPSMRYEVYQLARKCEPLFSSCISRNQSRSEPIPTEVILEMVKRLESPNPQKNPWETKSIYLNTTDNFQKVMELISSALSNPLSPVEDNTEQKWWKMYSARLKCASSVVHQADQACRRLISEAMKTARENQVSSGHMRSLATQLNESKATFLHNLRKQLLQETSLTQEEDFDVERVVKRAVDVFNHEKKEILLRIINDHK</sequence>
<dbReference type="GO" id="GO:0000049">
    <property type="term" value="F:tRNA binding"/>
    <property type="evidence" value="ECO:0007669"/>
    <property type="project" value="TreeGrafter"/>
</dbReference>
<dbReference type="InterPro" id="IPR027417">
    <property type="entry name" value="P-loop_NTPase"/>
</dbReference>
<name>A0A3B4V7T5_SERDU</name>
<evidence type="ECO:0000313" key="3">
    <source>
        <dbReference type="Ensembl" id="ENSSDUP00000026120.1"/>
    </source>
</evidence>
<keyword evidence="2" id="KW-0067">ATP-binding</keyword>
<dbReference type="GeneTree" id="ENSGT00390000017554"/>
<dbReference type="Gene3D" id="3.40.50.300">
    <property type="entry name" value="P-loop containing nucleotide triphosphate hydrolases"/>
    <property type="match status" value="1"/>
</dbReference>
<dbReference type="Proteomes" id="UP000261420">
    <property type="component" value="Unplaced"/>
</dbReference>
<evidence type="ECO:0000256" key="2">
    <source>
        <dbReference type="ARBA" id="ARBA00022840"/>
    </source>
</evidence>
<dbReference type="InterPro" id="IPR013641">
    <property type="entry name" value="KTI12/PSTK"/>
</dbReference>
<dbReference type="PANTHER" id="PTHR20873:SF0">
    <property type="entry name" value="L-SERYL-TRNA(SEC) KINASE"/>
    <property type="match status" value="1"/>
</dbReference>
<dbReference type="GO" id="GO:0016301">
    <property type="term" value="F:kinase activity"/>
    <property type="evidence" value="ECO:0007669"/>
    <property type="project" value="TreeGrafter"/>
</dbReference>
<accession>A0A3B4V7T5</accession>
<dbReference type="AlphaFoldDB" id="A0A3B4V7T5"/>